<evidence type="ECO:0000256" key="3">
    <source>
        <dbReference type="ARBA" id="ARBA00023239"/>
    </source>
</evidence>
<dbReference type="GO" id="GO:0006222">
    <property type="term" value="P:UMP biosynthetic process"/>
    <property type="evidence" value="ECO:0007669"/>
    <property type="project" value="TreeGrafter"/>
</dbReference>
<comment type="caution">
    <text evidence="5">The sequence shown here is derived from an EMBL/GenBank/DDBJ whole genome shotgun (WGS) entry which is preliminary data.</text>
</comment>
<dbReference type="AlphaFoldDB" id="A0AAD7ZZ92"/>
<reference evidence="5" key="2">
    <citation type="submission" date="2023-05" db="EMBL/GenBank/DDBJ databases">
        <authorList>
            <person name="Fouks B."/>
        </authorList>
    </citation>
    <scope>NUCLEOTIDE SEQUENCE</scope>
    <source>
        <strain evidence="5">Stay&amp;Tobe</strain>
        <tissue evidence="5">Testes</tissue>
    </source>
</reference>
<evidence type="ECO:0000259" key="4">
    <source>
        <dbReference type="Pfam" id="PF00215"/>
    </source>
</evidence>
<evidence type="ECO:0000256" key="1">
    <source>
        <dbReference type="ARBA" id="ARBA00004725"/>
    </source>
</evidence>
<dbReference type="PANTHER" id="PTHR19278:SF9">
    <property type="entry name" value="URIDINE 5'-MONOPHOSPHATE SYNTHASE"/>
    <property type="match status" value="1"/>
</dbReference>
<organism evidence="5 6">
    <name type="scientific">Diploptera punctata</name>
    <name type="common">Pacific beetle cockroach</name>
    <dbReference type="NCBI Taxonomy" id="6984"/>
    <lineage>
        <taxon>Eukaryota</taxon>
        <taxon>Metazoa</taxon>
        <taxon>Ecdysozoa</taxon>
        <taxon>Arthropoda</taxon>
        <taxon>Hexapoda</taxon>
        <taxon>Insecta</taxon>
        <taxon>Pterygota</taxon>
        <taxon>Neoptera</taxon>
        <taxon>Polyneoptera</taxon>
        <taxon>Dictyoptera</taxon>
        <taxon>Blattodea</taxon>
        <taxon>Blaberoidea</taxon>
        <taxon>Blaberidae</taxon>
        <taxon>Diplopterinae</taxon>
        <taxon>Diploptera</taxon>
    </lineage>
</organism>
<name>A0AAD7ZZ92_DIPPU</name>
<sequence>MSSAGNLNSPNYIGSCMEMCERYKDFVVGVVAQTPSLIQSPGQIQLTPGVKLNSGNDGNLGQQYNSPENVMLSRGADIAVVGRGITQADDPVQAAEEYRTKLWTAYLKRIGS</sequence>
<dbReference type="PANTHER" id="PTHR19278">
    <property type="entry name" value="OROTATE PHOSPHORIBOSYLTRANSFERASE"/>
    <property type="match status" value="1"/>
</dbReference>
<dbReference type="EMBL" id="JASPKZ010004937">
    <property type="protein sequence ID" value="KAJ9589492.1"/>
    <property type="molecule type" value="Genomic_DNA"/>
</dbReference>
<dbReference type="InterPro" id="IPR001754">
    <property type="entry name" value="OMPdeCOase_dom"/>
</dbReference>
<dbReference type="SUPFAM" id="SSF51366">
    <property type="entry name" value="Ribulose-phoshate binding barrel"/>
    <property type="match status" value="1"/>
</dbReference>
<dbReference type="Pfam" id="PF00215">
    <property type="entry name" value="OMPdecase"/>
    <property type="match status" value="1"/>
</dbReference>
<accession>A0AAD7ZZ92</accession>
<keyword evidence="6" id="KW-1185">Reference proteome</keyword>
<evidence type="ECO:0000256" key="2">
    <source>
        <dbReference type="ARBA" id="ARBA00022975"/>
    </source>
</evidence>
<keyword evidence="2" id="KW-0665">Pyrimidine biosynthesis</keyword>
<protein>
    <recommendedName>
        <fullName evidence="4">Orotidine 5'-phosphate decarboxylase domain-containing protein</fullName>
    </recommendedName>
</protein>
<gene>
    <name evidence="5" type="ORF">L9F63_017309</name>
</gene>
<keyword evidence="3" id="KW-0456">Lyase</keyword>
<dbReference type="Gene3D" id="3.20.20.70">
    <property type="entry name" value="Aldolase class I"/>
    <property type="match status" value="1"/>
</dbReference>
<dbReference type="InterPro" id="IPR011060">
    <property type="entry name" value="RibuloseP-bd_barrel"/>
</dbReference>
<dbReference type="GO" id="GO:0006207">
    <property type="term" value="P:'de novo' pyrimidine nucleobase biosynthetic process"/>
    <property type="evidence" value="ECO:0007669"/>
    <property type="project" value="InterPro"/>
</dbReference>
<evidence type="ECO:0000313" key="6">
    <source>
        <dbReference type="Proteomes" id="UP001233999"/>
    </source>
</evidence>
<feature type="domain" description="Orotidine 5'-phosphate decarboxylase" evidence="4">
    <location>
        <begin position="12"/>
        <end position="98"/>
    </location>
</feature>
<dbReference type="Proteomes" id="UP001233999">
    <property type="component" value="Unassembled WGS sequence"/>
</dbReference>
<dbReference type="GO" id="GO:0004588">
    <property type="term" value="F:orotate phosphoribosyltransferase activity"/>
    <property type="evidence" value="ECO:0007669"/>
    <property type="project" value="TreeGrafter"/>
</dbReference>
<dbReference type="InterPro" id="IPR013785">
    <property type="entry name" value="Aldolase_TIM"/>
</dbReference>
<evidence type="ECO:0000313" key="5">
    <source>
        <dbReference type="EMBL" id="KAJ9589492.1"/>
    </source>
</evidence>
<comment type="pathway">
    <text evidence="1">Pyrimidine metabolism; UMP biosynthesis via de novo pathway.</text>
</comment>
<reference evidence="5" key="1">
    <citation type="journal article" date="2023" name="IScience">
        <title>Live-bearing cockroach genome reveals convergent evolutionary mechanisms linked to viviparity in insects and beyond.</title>
        <authorList>
            <person name="Fouks B."/>
            <person name="Harrison M.C."/>
            <person name="Mikhailova A.A."/>
            <person name="Marchal E."/>
            <person name="English S."/>
            <person name="Carruthers M."/>
            <person name="Jennings E.C."/>
            <person name="Chiamaka E.L."/>
            <person name="Frigard R.A."/>
            <person name="Pippel M."/>
            <person name="Attardo G.M."/>
            <person name="Benoit J.B."/>
            <person name="Bornberg-Bauer E."/>
            <person name="Tobe S.S."/>
        </authorList>
    </citation>
    <scope>NUCLEOTIDE SEQUENCE</scope>
    <source>
        <strain evidence="5">Stay&amp;Tobe</strain>
    </source>
</reference>
<proteinExistence type="predicted"/>
<dbReference type="GO" id="GO:0004590">
    <property type="term" value="F:orotidine-5'-phosphate decarboxylase activity"/>
    <property type="evidence" value="ECO:0007669"/>
    <property type="project" value="InterPro"/>
</dbReference>